<name>E0W0Z2_PEDHC</name>
<dbReference type="Gene3D" id="3.40.50.300">
    <property type="entry name" value="P-loop containing nucleotide triphosphate hydrolases"/>
    <property type="match status" value="1"/>
</dbReference>
<feature type="compositionally biased region" description="Low complexity" evidence="2">
    <location>
        <begin position="332"/>
        <end position="345"/>
    </location>
</feature>
<dbReference type="InterPro" id="IPR027417">
    <property type="entry name" value="P-loop_NTPase"/>
</dbReference>
<reference evidence="4" key="1">
    <citation type="submission" date="2007-04" db="EMBL/GenBank/DDBJ databases">
        <title>Annotation of Pediculus humanus corporis strain USDA.</title>
        <authorList>
            <person name="Kirkness E."/>
            <person name="Hannick L."/>
            <person name="Hass B."/>
            <person name="Bruggner R."/>
            <person name="Lawson D."/>
            <person name="Bidwell S."/>
            <person name="Joardar V."/>
            <person name="Caler E."/>
            <person name="Walenz B."/>
            <person name="Inman J."/>
            <person name="Schobel S."/>
            <person name="Galinsky K."/>
            <person name="Amedeo P."/>
            <person name="Strausberg R."/>
        </authorList>
    </citation>
    <scope>NUCLEOTIDE SEQUENCE</scope>
    <source>
        <strain evidence="4">USDA</strain>
    </source>
</reference>
<dbReference type="OMA" id="MVQLRTH"/>
<reference evidence="5" key="3">
    <citation type="submission" date="2021-02" db="UniProtKB">
        <authorList>
            <consortium name="EnsemblMetazoa"/>
        </authorList>
    </citation>
    <scope>IDENTIFICATION</scope>
    <source>
        <strain evidence="5">USDA</strain>
    </source>
</reference>
<organism>
    <name type="scientific">Pediculus humanus subsp. corporis</name>
    <name type="common">Body louse</name>
    <dbReference type="NCBI Taxonomy" id="121224"/>
    <lineage>
        <taxon>Eukaryota</taxon>
        <taxon>Metazoa</taxon>
        <taxon>Ecdysozoa</taxon>
        <taxon>Arthropoda</taxon>
        <taxon>Hexapoda</taxon>
        <taxon>Insecta</taxon>
        <taxon>Pterygota</taxon>
        <taxon>Neoptera</taxon>
        <taxon>Paraneoptera</taxon>
        <taxon>Psocodea</taxon>
        <taxon>Troctomorpha</taxon>
        <taxon>Phthiraptera</taxon>
        <taxon>Anoplura</taxon>
        <taxon>Pediculidae</taxon>
        <taxon>Pediculus</taxon>
    </lineage>
</organism>
<reference evidence="4" key="2">
    <citation type="submission" date="2007-04" db="EMBL/GenBank/DDBJ databases">
        <title>The genome of the human body louse.</title>
        <authorList>
            <consortium name="The Human Body Louse Genome Consortium"/>
            <person name="Kirkness E."/>
            <person name="Walenz B."/>
            <person name="Hass B."/>
            <person name="Bruggner R."/>
            <person name="Strausberg R."/>
        </authorList>
    </citation>
    <scope>NUCLEOTIDE SEQUENCE</scope>
    <source>
        <strain evidence="4">USDA</strain>
    </source>
</reference>
<proteinExistence type="predicted"/>
<dbReference type="PANTHER" id="PTHR14690">
    <property type="entry name" value="IQ MOTIF CONTAINING WITH AAA DOMAIN 1"/>
    <property type="match status" value="1"/>
</dbReference>
<feature type="region of interest" description="Disordered" evidence="2">
    <location>
        <begin position="441"/>
        <end position="474"/>
    </location>
</feature>
<dbReference type="Gene3D" id="1.10.8.60">
    <property type="match status" value="1"/>
</dbReference>
<dbReference type="GO" id="GO:0016887">
    <property type="term" value="F:ATP hydrolysis activity"/>
    <property type="evidence" value="ECO:0007669"/>
    <property type="project" value="InterPro"/>
</dbReference>
<dbReference type="InParanoid" id="E0W0Z2"/>
<dbReference type="HOGENOM" id="CLU_005923_0_0_1"/>
<keyword evidence="1" id="KW-0175">Coiled coil</keyword>
<feature type="coiled-coil region" evidence="1">
    <location>
        <begin position="244"/>
        <end position="278"/>
    </location>
</feature>
<feature type="domain" description="ATPase AAA-type core" evidence="3">
    <location>
        <begin position="555"/>
        <end position="685"/>
    </location>
</feature>
<dbReference type="EnsemblMetazoa" id="PHUM565820-RA">
    <property type="protein sequence ID" value="PHUM565820-PA"/>
    <property type="gene ID" value="PHUM565820"/>
</dbReference>
<dbReference type="GeneID" id="8234816"/>
<evidence type="ECO:0000259" key="3">
    <source>
        <dbReference type="Pfam" id="PF00004"/>
    </source>
</evidence>
<dbReference type="InterPro" id="IPR003959">
    <property type="entry name" value="ATPase_AAA_core"/>
</dbReference>
<dbReference type="OrthoDB" id="3046016at2759"/>
<dbReference type="EMBL" id="AAZO01006872">
    <property type="status" value="NOT_ANNOTATED_CDS"/>
    <property type="molecule type" value="Genomic_DNA"/>
</dbReference>
<sequence>MSYKTYNLLWGEAQRTLDDALQIDTIIQTEKLQREEALQAVSELYVKYIVIVKKLDQCYDQMLQPQKRLIIRKVLDATIGRVLEMKQELVNLDMSEFSYFDGILTEMNLLPQDVEIGVPKYYKRERENEIREKKKTMDDILKKLGYLDEEEPEKEMSLENAIRLIQVHERARQGRLRFQFMKEIKMLKEKSKPEAFGGSQASSNFAAAIRIQKTWRGYIERRKIFRKKMEEMLLIGMVHPSFVSREERKKAEEIEKIRRKLQDEYQKDYEKLNEIEKESCRKRKEGKLIEDMIDEIRSWYMHVKNQTGKFPEIPSDDSGGSALIFRSSSRQGTETSLSKSTGGSSERSKKSRTKEDTNKKKMMEEDDEGFKISPSNFLQELLNSKMEFDLFWNEKLNDTDERPYLDMIKAENEAEVEKELRKMVDAMMREELEILQAALDRDRAKKGKKSKRVNKKKGKRTGKKSKKKKEKDLTPDRTLESLFEELITNGIIKKYPETLITDFKGEKSFANFDLRHSGKDPLPALGDIRQVITEYCILPLGSKIIHQNSPFIRSLLIAGPRGSGKNMLVHAICTEVGAILFDLSPANIVGKYPGKSGLIMLMHLVSKVARLMQPAVIYMNGAEKPFMKKVPKTDKTDPKRLKKDLPRLVKSFCSEDQIMLIGVSNTPWECDQKALQQTYNKFIFIPKPDYSSLNNIYMELFFNYSGVSRQFDVGAMAKLSDGYTVGSIIESVKEVMSCKRVLQLVVQPLTHYEIINALSKRQPIYKEEEEAFLQWYSKTPIARKKYKYLEMLREEEINMQKNQN</sequence>
<evidence type="ECO:0000313" key="4">
    <source>
        <dbReference type="EMBL" id="EEB19297.1"/>
    </source>
</evidence>
<dbReference type="AlphaFoldDB" id="E0W0Z2"/>
<dbReference type="GO" id="GO:0005524">
    <property type="term" value="F:ATP binding"/>
    <property type="evidence" value="ECO:0007669"/>
    <property type="project" value="InterPro"/>
</dbReference>
<gene>
    <name evidence="5" type="primary">8234816</name>
    <name evidence="4" type="ORF">Phum_PHUM565820</name>
</gene>
<dbReference type="CDD" id="cd23767">
    <property type="entry name" value="IQCD"/>
    <property type="match status" value="1"/>
</dbReference>
<dbReference type="Proteomes" id="UP000009046">
    <property type="component" value="Unassembled WGS sequence"/>
</dbReference>
<accession>E0W0Z2</accession>
<evidence type="ECO:0000313" key="6">
    <source>
        <dbReference type="Proteomes" id="UP000009046"/>
    </source>
</evidence>
<dbReference type="PROSITE" id="PS50096">
    <property type="entry name" value="IQ"/>
    <property type="match status" value="1"/>
</dbReference>
<keyword evidence="6" id="KW-1185">Reference proteome</keyword>
<feature type="compositionally biased region" description="Basic and acidic residues" evidence="2">
    <location>
        <begin position="353"/>
        <end position="363"/>
    </location>
</feature>
<dbReference type="RefSeq" id="XP_002432035.1">
    <property type="nucleotide sequence ID" value="XM_002431990.1"/>
</dbReference>
<dbReference type="eggNOG" id="KOG0740">
    <property type="taxonomic scope" value="Eukaryota"/>
</dbReference>
<evidence type="ECO:0000313" key="5">
    <source>
        <dbReference type="EnsemblMetazoa" id="PHUM565820-PA"/>
    </source>
</evidence>
<feature type="compositionally biased region" description="Basic residues" evidence="2">
    <location>
        <begin position="444"/>
        <end position="469"/>
    </location>
</feature>
<feature type="region of interest" description="Disordered" evidence="2">
    <location>
        <begin position="310"/>
        <end position="368"/>
    </location>
</feature>
<evidence type="ECO:0000256" key="1">
    <source>
        <dbReference type="SAM" id="Coils"/>
    </source>
</evidence>
<dbReference type="SUPFAM" id="SSF52540">
    <property type="entry name" value="P-loop containing nucleoside triphosphate hydrolases"/>
    <property type="match status" value="1"/>
</dbReference>
<dbReference type="FunCoup" id="E0W0Z2">
    <property type="interactions" value="12"/>
</dbReference>
<dbReference type="Pfam" id="PF00004">
    <property type="entry name" value="AAA"/>
    <property type="match status" value="1"/>
</dbReference>
<dbReference type="Gene3D" id="1.20.5.190">
    <property type="match status" value="1"/>
</dbReference>
<protein>
    <recommendedName>
        <fullName evidence="3">ATPase AAA-type core domain-containing protein</fullName>
    </recommendedName>
</protein>
<dbReference type="PANTHER" id="PTHR14690:SF0">
    <property type="entry name" value="IQ MOTIF CONTAINING WITH AAA DOMAIN 1"/>
    <property type="match status" value="1"/>
</dbReference>
<dbReference type="STRING" id="121224.E0W0Z2"/>
<dbReference type="VEuPathDB" id="VectorBase:PHUM565820"/>
<evidence type="ECO:0000256" key="2">
    <source>
        <dbReference type="SAM" id="MobiDB-lite"/>
    </source>
</evidence>
<dbReference type="InterPro" id="IPR052267">
    <property type="entry name" value="N-DRC_Component"/>
</dbReference>
<dbReference type="EMBL" id="DS235863">
    <property type="protein sequence ID" value="EEB19297.1"/>
    <property type="molecule type" value="Genomic_DNA"/>
</dbReference>
<dbReference type="KEGG" id="phu:Phum_PHUM565820"/>
<dbReference type="CTD" id="8234816"/>